<accession>A0AAE0IXZ2</accession>
<comment type="caution">
    <text evidence="2">The sequence shown here is derived from an EMBL/GenBank/DDBJ whole genome shotgun (WGS) entry which is preliminary data.</text>
</comment>
<dbReference type="EMBL" id="JAUEPO010000002">
    <property type="protein sequence ID" value="KAK3333313.1"/>
    <property type="molecule type" value="Genomic_DNA"/>
</dbReference>
<evidence type="ECO:0000256" key="1">
    <source>
        <dbReference type="SAM" id="Phobius"/>
    </source>
</evidence>
<dbReference type="AlphaFoldDB" id="A0AAE0IXZ2"/>
<keyword evidence="1" id="KW-1133">Transmembrane helix</keyword>
<proteinExistence type="predicted"/>
<keyword evidence="1" id="KW-0812">Transmembrane</keyword>
<organism evidence="2 3">
    <name type="scientific">Cercophora scortea</name>
    <dbReference type="NCBI Taxonomy" id="314031"/>
    <lineage>
        <taxon>Eukaryota</taxon>
        <taxon>Fungi</taxon>
        <taxon>Dikarya</taxon>
        <taxon>Ascomycota</taxon>
        <taxon>Pezizomycotina</taxon>
        <taxon>Sordariomycetes</taxon>
        <taxon>Sordariomycetidae</taxon>
        <taxon>Sordariales</taxon>
        <taxon>Lasiosphaeriaceae</taxon>
        <taxon>Cercophora</taxon>
    </lineage>
</organism>
<reference evidence="2" key="1">
    <citation type="journal article" date="2023" name="Mol. Phylogenet. Evol.">
        <title>Genome-scale phylogeny and comparative genomics of the fungal order Sordariales.</title>
        <authorList>
            <person name="Hensen N."/>
            <person name="Bonometti L."/>
            <person name="Westerberg I."/>
            <person name="Brannstrom I.O."/>
            <person name="Guillou S."/>
            <person name="Cros-Aarteil S."/>
            <person name="Calhoun S."/>
            <person name="Haridas S."/>
            <person name="Kuo A."/>
            <person name="Mondo S."/>
            <person name="Pangilinan J."/>
            <person name="Riley R."/>
            <person name="LaButti K."/>
            <person name="Andreopoulos B."/>
            <person name="Lipzen A."/>
            <person name="Chen C."/>
            <person name="Yan M."/>
            <person name="Daum C."/>
            <person name="Ng V."/>
            <person name="Clum A."/>
            <person name="Steindorff A."/>
            <person name="Ohm R.A."/>
            <person name="Martin F."/>
            <person name="Silar P."/>
            <person name="Natvig D.O."/>
            <person name="Lalanne C."/>
            <person name="Gautier V."/>
            <person name="Ament-Velasquez S.L."/>
            <person name="Kruys A."/>
            <person name="Hutchinson M.I."/>
            <person name="Powell A.J."/>
            <person name="Barry K."/>
            <person name="Miller A.N."/>
            <person name="Grigoriev I.V."/>
            <person name="Debuchy R."/>
            <person name="Gladieux P."/>
            <person name="Hiltunen Thoren M."/>
            <person name="Johannesson H."/>
        </authorList>
    </citation>
    <scope>NUCLEOTIDE SEQUENCE</scope>
    <source>
        <strain evidence="2">SMH4131-1</strain>
    </source>
</reference>
<feature type="transmembrane region" description="Helical" evidence="1">
    <location>
        <begin position="65"/>
        <end position="84"/>
    </location>
</feature>
<evidence type="ECO:0000313" key="2">
    <source>
        <dbReference type="EMBL" id="KAK3333313.1"/>
    </source>
</evidence>
<keyword evidence="1" id="KW-0472">Membrane</keyword>
<name>A0AAE0IXZ2_9PEZI</name>
<dbReference type="Proteomes" id="UP001286456">
    <property type="component" value="Unassembled WGS sequence"/>
</dbReference>
<keyword evidence="3" id="KW-1185">Reference proteome</keyword>
<protein>
    <submittedName>
        <fullName evidence="2">Uncharacterized protein</fullName>
    </submittedName>
</protein>
<evidence type="ECO:0000313" key="3">
    <source>
        <dbReference type="Proteomes" id="UP001286456"/>
    </source>
</evidence>
<sequence length="97" mass="10865">MTVSWGRSCQTLVVCADLVYLLVLPFMLKLNQSLDASLRATTVAEKTVKSDKRRKQLEHKNRPGLFHPHVTLVASAYIVLPSGITSRQDKPKMNTSK</sequence>
<gene>
    <name evidence="2" type="ORF">B0T19DRAFT_122456</name>
</gene>
<reference evidence="2" key="2">
    <citation type="submission" date="2023-06" db="EMBL/GenBank/DDBJ databases">
        <authorList>
            <consortium name="Lawrence Berkeley National Laboratory"/>
            <person name="Haridas S."/>
            <person name="Hensen N."/>
            <person name="Bonometti L."/>
            <person name="Westerberg I."/>
            <person name="Brannstrom I.O."/>
            <person name="Guillou S."/>
            <person name="Cros-Aarteil S."/>
            <person name="Calhoun S."/>
            <person name="Kuo A."/>
            <person name="Mondo S."/>
            <person name="Pangilinan J."/>
            <person name="Riley R."/>
            <person name="Labutti K."/>
            <person name="Andreopoulos B."/>
            <person name="Lipzen A."/>
            <person name="Chen C."/>
            <person name="Yanf M."/>
            <person name="Daum C."/>
            <person name="Ng V."/>
            <person name="Clum A."/>
            <person name="Steindorff A."/>
            <person name="Ohm R."/>
            <person name="Martin F."/>
            <person name="Silar P."/>
            <person name="Natvig D."/>
            <person name="Lalanne C."/>
            <person name="Gautier V."/>
            <person name="Ament-Velasquez S.L."/>
            <person name="Kruys A."/>
            <person name="Hutchinson M.I."/>
            <person name="Powell A.J."/>
            <person name="Barry K."/>
            <person name="Miller A.N."/>
            <person name="Grigoriev I.V."/>
            <person name="Debuchy R."/>
            <person name="Gladieux P."/>
            <person name="Thoren M.H."/>
            <person name="Johannesson H."/>
        </authorList>
    </citation>
    <scope>NUCLEOTIDE SEQUENCE</scope>
    <source>
        <strain evidence="2">SMH4131-1</strain>
    </source>
</reference>